<dbReference type="Pfam" id="PF00334">
    <property type="entry name" value="NDK"/>
    <property type="match status" value="1"/>
</dbReference>
<accession>A0ABD2W0N0</accession>
<dbReference type="SUPFAM" id="SSF54919">
    <property type="entry name" value="Nucleoside diphosphate kinase, NDK"/>
    <property type="match status" value="1"/>
</dbReference>
<sequence length="149" mass="16961">MNISRGSSTCCIIKPHAVRADLTEKIVYDIQRENFNIKKMVPFNISKVNCQEFYDIYKGVVPFYEEMVGELNSGTCVGLEITHNDPKVDVVSEFRKLCGPMDSELAKEIRPNSLRAKYGITKIQNAVHCSDLHEESVLEVEYLFKILLA</sequence>
<dbReference type="PANTHER" id="PTHR43109:SF2">
    <property type="entry name" value="NUCLEOSIDE DIPHOSPHATE KINASE 7"/>
    <property type="match status" value="1"/>
</dbReference>
<evidence type="ECO:0000256" key="2">
    <source>
        <dbReference type="ARBA" id="ARBA00022490"/>
    </source>
</evidence>
<dbReference type="EMBL" id="JBJJXI010000147">
    <property type="protein sequence ID" value="KAL3386363.1"/>
    <property type="molecule type" value="Genomic_DNA"/>
</dbReference>
<comment type="subcellular location">
    <subcellularLocation>
        <location evidence="1">Cytoplasm</location>
    </subcellularLocation>
</comment>
<evidence type="ECO:0000259" key="4">
    <source>
        <dbReference type="SMART" id="SM00562"/>
    </source>
</evidence>
<keyword evidence="2" id="KW-0963">Cytoplasm</keyword>
<dbReference type="SMART" id="SM00562">
    <property type="entry name" value="NDK"/>
    <property type="match status" value="1"/>
</dbReference>
<evidence type="ECO:0000313" key="6">
    <source>
        <dbReference type="Proteomes" id="UP001627154"/>
    </source>
</evidence>
<comment type="caution">
    <text evidence="3">Lacks conserved residue(s) required for the propagation of feature annotation.</text>
</comment>
<feature type="domain" description="Nucleoside diphosphate kinase-like" evidence="4">
    <location>
        <begin position="9"/>
        <end position="149"/>
    </location>
</feature>
<dbReference type="InterPro" id="IPR036850">
    <property type="entry name" value="NDK-like_dom_sf"/>
</dbReference>
<evidence type="ECO:0000256" key="1">
    <source>
        <dbReference type="ARBA" id="ARBA00004496"/>
    </source>
</evidence>
<evidence type="ECO:0000313" key="5">
    <source>
        <dbReference type="EMBL" id="KAL3386363.1"/>
    </source>
</evidence>
<gene>
    <name evidence="5" type="ORF">TKK_018221</name>
</gene>
<dbReference type="PROSITE" id="PS51374">
    <property type="entry name" value="NDPK_LIKE"/>
    <property type="match status" value="1"/>
</dbReference>
<dbReference type="AlphaFoldDB" id="A0ABD2W0N0"/>
<dbReference type="InterPro" id="IPR034907">
    <property type="entry name" value="NDK-like_dom"/>
</dbReference>
<comment type="caution">
    <text evidence="5">The sequence shown here is derived from an EMBL/GenBank/DDBJ whole genome shotgun (WGS) entry which is preliminary data.</text>
</comment>
<keyword evidence="6" id="KW-1185">Reference proteome</keyword>
<name>A0ABD2W0N0_9HYME</name>
<organism evidence="5 6">
    <name type="scientific">Trichogramma kaykai</name>
    <dbReference type="NCBI Taxonomy" id="54128"/>
    <lineage>
        <taxon>Eukaryota</taxon>
        <taxon>Metazoa</taxon>
        <taxon>Ecdysozoa</taxon>
        <taxon>Arthropoda</taxon>
        <taxon>Hexapoda</taxon>
        <taxon>Insecta</taxon>
        <taxon>Pterygota</taxon>
        <taxon>Neoptera</taxon>
        <taxon>Endopterygota</taxon>
        <taxon>Hymenoptera</taxon>
        <taxon>Apocrita</taxon>
        <taxon>Proctotrupomorpha</taxon>
        <taxon>Chalcidoidea</taxon>
        <taxon>Trichogrammatidae</taxon>
        <taxon>Trichogramma</taxon>
    </lineage>
</organism>
<dbReference type="CDD" id="cd04412">
    <property type="entry name" value="NDPk7B"/>
    <property type="match status" value="1"/>
</dbReference>
<dbReference type="PANTHER" id="PTHR43109">
    <property type="entry name" value="NUCLEOSIDE DIPHOSPHATE KINASE 7"/>
    <property type="match status" value="1"/>
</dbReference>
<comment type="similarity">
    <text evidence="3">Belongs to the NDK family.</text>
</comment>
<dbReference type="InterPro" id="IPR037993">
    <property type="entry name" value="NDPk7B"/>
</dbReference>
<reference evidence="5 6" key="1">
    <citation type="journal article" date="2024" name="bioRxiv">
        <title>A reference genome for Trichogramma kaykai: A tiny desert-dwelling parasitoid wasp with competing sex-ratio distorters.</title>
        <authorList>
            <person name="Culotta J."/>
            <person name="Lindsey A.R."/>
        </authorList>
    </citation>
    <scope>NUCLEOTIDE SEQUENCE [LARGE SCALE GENOMIC DNA]</scope>
    <source>
        <strain evidence="5 6">KSX58</strain>
    </source>
</reference>
<dbReference type="Proteomes" id="UP001627154">
    <property type="component" value="Unassembled WGS sequence"/>
</dbReference>
<dbReference type="FunFam" id="3.30.70.141:FF:000004">
    <property type="entry name" value="Nucleoside diphosphate kinase 7"/>
    <property type="match status" value="1"/>
</dbReference>
<protein>
    <recommendedName>
        <fullName evidence="4">Nucleoside diphosphate kinase-like domain-containing protein</fullName>
    </recommendedName>
</protein>
<dbReference type="Gene3D" id="3.30.70.141">
    <property type="entry name" value="Nucleoside diphosphate kinase-like domain"/>
    <property type="match status" value="1"/>
</dbReference>
<proteinExistence type="inferred from homology"/>
<dbReference type="GO" id="GO:0005737">
    <property type="term" value="C:cytoplasm"/>
    <property type="evidence" value="ECO:0007669"/>
    <property type="project" value="UniProtKB-SubCell"/>
</dbReference>
<evidence type="ECO:0000256" key="3">
    <source>
        <dbReference type="PROSITE-ProRule" id="PRU00706"/>
    </source>
</evidence>